<dbReference type="AlphaFoldDB" id="A0A7H0LPD0"/>
<keyword evidence="14" id="KW-0413">Isomerase</keyword>
<proteinExistence type="inferred from homology"/>
<dbReference type="EMBL" id="CP061038">
    <property type="protein sequence ID" value="QNQ11533.1"/>
    <property type="molecule type" value="Genomic_DNA"/>
</dbReference>
<keyword evidence="7" id="KW-0472">Membrane</keyword>
<organism evidence="16 17">
    <name type="scientific">Sphingomonas alpina</name>
    <dbReference type="NCBI Taxonomy" id="653931"/>
    <lineage>
        <taxon>Bacteria</taxon>
        <taxon>Pseudomonadati</taxon>
        <taxon>Pseudomonadota</taxon>
        <taxon>Alphaproteobacteria</taxon>
        <taxon>Sphingomonadales</taxon>
        <taxon>Sphingomonadaceae</taxon>
        <taxon>Sphingomonas</taxon>
    </lineage>
</organism>
<evidence type="ECO:0000256" key="6">
    <source>
        <dbReference type="ARBA" id="ARBA00022989"/>
    </source>
</evidence>
<evidence type="ECO:0000259" key="15">
    <source>
        <dbReference type="PROSITE" id="PS50198"/>
    </source>
</evidence>
<dbReference type="Pfam" id="PF13145">
    <property type="entry name" value="Rotamase_2"/>
    <property type="match status" value="1"/>
</dbReference>
<dbReference type="InterPro" id="IPR000297">
    <property type="entry name" value="PPIase_PpiC"/>
</dbReference>
<evidence type="ECO:0000256" key="2">
    <source>
        <dbReference type="ARBA" id="ARBA00018370"/>
    </source>
</evidence>
<dbReference type="Pfam" id="PF13624">
    <property type="entry name" value="SurA_N_3"/>
    <property type="match status" value="1"/>
</dbReference>
<gene>
    <name evidence="16" type="ORF">H3Z74_10580</name>
</gene>
<keyword evidence="8" id="KW-0143">Chaperone</keyword>
<evidence type="ECO:0000256" key="12">
    <source>
        <dbReference type="ARBA" id="ARBA00040743"/>
    </source>
</evidence>
<evidence type="ECO:0000256" key="3">
    <source>
        <dbReference type="ARBA" id="ARBA00022475"/>
    </source>
</evidence>
<evidence type="ECO:0000256" key="7">
    <source>
        <dbReference type="ARBA" id="ARBA00023136"/>
    </source>
</evidence>
<name>A0A7H0LPD0_9SPHN</name>
<dbReference type="RefSeq" id="WP_187763819.1">
    <property type="nucleotide sequence ID" value="NZ_CP061038.1"/>
</dbReference>
<dbReference type="Proteomes" id="UP000516148">
    <property type="component" value="Chromosome"/>
</dbReference>
<keyword evidence="17" id="KW-1185">Reference proteome</keyword>
<evidence type="ECO:0000313" key="16">
    <source>
        <dbReference type="EMBL" id="QNQ11533.1"/>
    </source>
</evidence>
<dbReference type="InterPro" id="IPR046357">
    <property type="entry name" value="PPIase_dom_sf"/>
</dbReference>
<evidence type="ECO:0000256" key="14">
    <source>
        <dbReference type="PROSITE-ProRule" id="PRU00278"/>
    </source>
</evidence>
<dbReference type="GO" id="GO:0005886">
    <property type="term" value="C:plasma membrane"/>
    <property type="evidence" value="ECO:0007669"/>
    <property type="project" value="UniProtKB-SubCell"/>
</dbReference>
<evidence type="ECO:0000256" key="4">
    <source>
        <dbReference type="ARBA" id="ARBA00022519"/>
    </source>
</evidence>
<evidence type="ECO:0000256" key="11">
    <source>
        <dbReference type="ARBA" id="ARBA00038408"/>
    </source>
</evidence>
<keyword evidence="6" id="KW-1133">Transmembrane helix</keyword>
<dbReference type="GO" id="GO:0003755">
    <property type="term" value="F:peptidyl-prolyl cis-trans isomerase activity"/>
    <property type="evidence" value="ECO:0007669"/>
    <property type="project" value="UniProtKB-KW"/>
</dbReference>
<evidence type="ECO:0000256" key="10">
    <source>
        <dbReference type="ARBA" id="ARBA00031484"/>
    </source>
</evidence>
<protein>
    <recommendedName>
        <fullName evidence="2">Parvulin-like PPIase</fullName>
    </recommendedName>
    <alternativeName>
        <fullName evidence="9">Peptidyl-prolyl cis-trans isomerase plp</fullName>
    </alternativeName>
    <alternativeName>
        <fullName evidence="12">Periplasmic chaperone PpiD</fullName>
    </alternativeName>
    <alternativeName>
        <fullName evidence="13">Periplasmic folding chaperone</fullName>
    </alternativeName>
    <alternativeName>
        <fullName evidence="10">Rotamase plp</fullName>
    </alternativeName>
</protein>
<evidence type="ECO:0000256" key="13">
    <source>
        <dbReference type="ARBA" id="ARBA00042775"/>
    </source>
</evidence>
<comment type="similarity">
    <text evidence="11">Belongs to the PpiD chaperone family.</text>
</comment>
<sequence>MLSLIRRLINSKVGLIITFAFLAIIGLAFAATDINGLNSAATPTGDTVATIGKRKLTETELRSRVQSEMENARQQQPGLDMISFVNNGGLDGSLNRTIDGLALEQYGLAQGMVVSKRAIDGQIASFPSLQSLDGKFNQKLYEQLLAQQRLTDQQVRADIARSIIGQQLMAQMGRANPVPLQLALPYASLLLEKREGQVGFIPTRAMAEGAPPTDAEVATFYKRNIARYTVPERRVIRYAIVTHDQLKGSTTPTEAEVAAAYQAQRAKYAPTEKRTLVQVILADQASANALAAKVKAGTPIETAARAAGLEPATLTAVEKATYAGQSSAALADAAFAAAKGAVVGPLRSALGFAVVRVDAIEQVAGKTLEQAKPELIAALTKDKTARALSAMHDTIDEAIADKATFAEVVADQKLTAQVTPALLSDGRNPDDATVKAAPDFLPVVAAAFAAEQGDSPQLVPMDQEGGFAIVGLDRVVPATAPALAQIRPAIARDFAIDRARVAARKISADIVAKINKGTPIAQAFAQSGVKAPPIQPINASRAQLASAGRNVPAPLALMFSMTEKTGKLLELGNNEGWAIVYLNHIERGNAANQPNIVQATRADLGKVLSNEYAEQFVGAIRRQVGVKKNDKAIATVRAALTGQGGAN</sequence>
<keyword evidence="3" id="KW-1003">Cell membrane</keyword>
<dbReference type="Gene3D" id="3.10.50.40">
    <property type="match status" value="1"/>
</dbReference>
<evidence type="ECO:0000256" key="1">
    <source>
        <dbReference type="ARBA" id="ARBA00004382"/>
    </source>
</evidence>
<keyword evidence="14" id="KW-0697">Rotamase</keyword>
<keyword evidence="4" id="KW-0997">Cell inner membrane</keyword>
<dbReference type="InterPro" id="IPR027304">
    <property type="entry name" value="Trigger_fact/SurA_dom_sf"/>
</dbReference>
<dbReference type="PROSITE" id="PS50198">
    <property type="entry name" value="PPIC_PPIASE_2"/>
    <property type="match status" value="1"/>
</dbReference>
<dbReference type="SUPFAM" id="SSF109998">
    <property type="entry name" value="Triger factor/SurA peptide-binding domain-like"/>
    <property type="match status" value="1"/>
</dbReference>
<dbReference type="Gene3D" id="1.10.4030.10">
    <property type="entry name" value="Porin chaperone SurA, peptide-binding domain"/>
    <property type="match status" value="1"/>
</dbReference>
<evidence type="ECO:0000256" key="8">
    <source>
        <dbReference type="ARBA" id="ARBA00023186"/>
    </source>
</evidence>
<comment type="subcellular location">
    <subcellularLocation>
        <location evidence="1">Cell inner membrane</location>
        <topology evidence="1">Single-pass type II membrane protein</topology>
        <orientation evidence="1">Periplasmic side</orientation>
    </subcellularLocation>
</comment>
<evidence type="ECO:0000256" key="5">
    <source>
        <dbReference type="ARBA" id="ARBA00022692"/>
    </source>
</evidence>
<dbReference type="InterPro" id="IPR052029">
    <property type="entry name" value="PpiD_chaperone"/>
</dbReference>
<reference evidence="16 17" key="1">
    <citation type="submission" date="2020-09" db="EMBL/GenBank/DDBJ databases">
        <title>Sphingomonas sp., a new species isolated from pork steak.</title>
        <authorList>
            <person name="Heidler von Heilborn D."/>
        </authorList>
    </citation>
    <scope>NUCLEOTIDE SEQUENCE [LARGE SCALE GENOMIC DNA]</scope>
    <source>
        <strain evidence="17">S8-3T</strain>
    </source>
</reference>
<evidence type="ECO:0000256" key="9">
    <source>
        <dbReference type="ARBA" id="ARBA00030642"/>
    </source>
</evidence>
<feature type="domain" description="PpiC" evidence="15">
    <location>
        <begin position="231"/>
        <end position="359"/>
    </location>
</feature>
<dbReference type="KEGG" id="spap:H3Z74_10580"/>
<dbReference type="SUPFAM" id="SSF54534">
    <property type="entry name" value="FKBP-like"/>
    <property type="match status" value="1"/>
</dbReference>
<dbReference type="PANTHER" id="PTHR47529:SF1">
    <property type="entry name" value="PERIPLASMIC CHAPERONE PPID"/>
    <property type="match status" value="1"/>
</dbReference>
<evidence type="ECO:0000313" key="17">
    <source>
        <dbReference type="Proteomes" id="UP000516148"/>
    </source>
</evidence>
<keyword evidence="5" id="KW-0812">Transmembrane</keyword>
<dbReference type="PANTHER" id="PTHR47529">
    <property type="entry name" value="PEPTIDYL-PROLYL CIS-TRANS ISOMERASE D"/>
    <property type="match status" value="1"/>
</dbReference>
<accession>A0A7H0LPD0</accession>